<dbReference type="PANTHER" id="PTHR22730">
    <property type="entry name" value="PROMININ PROM PROTEIN"/>
    <property type="match status" value="1"/>
</dbReference>
<evidence type="ECO:0008006" key="12">
    <source>
        <dbReference type="Google" id="ProtNLM"/>
    </source>
</evidence>
<comment type="similarity">
    <text evidence="2">Belongs to the prominin family.</text>
</comment>
<evidence type="ECO:0000313" key="10">
    <source>
        <dbReference type="EMBL" id="OQV24412.1"/>
    </source>
</evidence>
<evidence type="ECO:0000313" key="11">
    <source>
        <dbReference type="Proteomes" id="UP000192578"/>
    </source>
</evidence>
<feature type="chain" id="PRO_5012822676" description="Prominin-like protein" evidence="9">
    <location>
        <begin position="33"/>
        <end position="950"/>
    </location>
</feature>
<dbReference type="AlphaFoldDB" id="A0A1W0XAR6"/>
<feature type="transmembrane region" description="Helical" evidence="8">
    <location>
        <begin position="455"/>
        <end position="482"/>
    </location>
</feature>
<keyword evidence="5 8" id="KW-0472">Membrane</keyword>
<keyword evidence="4 8" id="KW-1133">Transmembrane helix</keyword>
<name>A0A1W0XAR6_HYPEX</name>
<dbReference type="Proteomes" id="UP000192578">
    <property type="component" value="Unassembled WGS sequence"/>
</dbReference>
<dbReference type="PANTHER" id="PTHR22730:SF1">
    <property type="entry name" value="PROMININ-LIKE PROTEIN"/>
    <property type="match status" value="1"/>
</dbReference>
<evidence type="ECO:0000256" key="2">
    <source>
        <dbReference type="ARBA" id="ARBA00006058"/>
    </source>
</evidence>
<dbReference type="OrthoDB" id="6229420at2759"/>
<evidence type="ECO:0000256" key="1">
    <source>
        <dbReference type="ARBA" id="ARBA00004141"/>
    </source>
</evidence>
<dbReference type="Pfam" id="PF05478">
    <property type="entry name" value="Prominin"/>
    <property type="match status" value="1"/>
</dbReference>
<keyword evidence="6" id="KW-0325">Glycoprotein</keyword>
<evidence type="ECO:0000256" key="9">
    <source>
        <dbReference type="SAM" id="SignalP"/>
    </source>
</evidence>
<gene>
    <name evidence="10" type="ORF">BV898_01944</name>
</gene>
<evidence type="ECO:0000256" key="3">
    <source>
        <dbReference type="ARBA" id="ARBA00022692"/>
    </source>
</evidence>
<comment type="subcellular location">
    <subcellularLocation>
        <location evidence="1">Membrane</location>
        <topology evidence="1">Multi-pass membrane protein</topology>
    </subcellularLocation>
</comment>
<feature type="transmembrane region" description="Helical" evidence="8">
    <location>
        <begin position="136"/>
        <end position="165"/>
    </location>
</feature>
<feature type="transmembrane region" description="Helical" evidence="8">
    <location>
        <begin position="186"/>
        <end position="207"/>
    </location>
</feature>
<dbReference type="GO" id="GO:0016020">
    <property type="term" value="C:membrane"/>
    <property type="evidence" value="ECO:0007669"/>
    <property type="project" value="UniProtKB-SubCell"/>
</dbReference>
<evidence type="ECO:0000256" key="8">
    <source>
        <dbReference type="SAM" id="Phobius"/>
    </source>
</evidence>
<feature type="region of interest" description="Disordered" evidence="7">
    <location>
        <begin position="912"/>
        <end position="950"/>
    </location>
</feature>
<comment type="caution">
    <text evidence="10">The sequence shown here is derived from an EMBL/GenBank/DDBJ whole genome shotgun (WGS) entry which is preliminary data.</text>
</comment>
<keyword evidence="3 8" id="KW-0812">Transmembrane</keyword>
<feature type="transmembrane region" description="Helical" evidence="8">
    <location>
        <begin position="818"/>
        <end position="841"/>
    </location>
</feature>
<dbReference type="EMBL" id="MTYJ01000007">
    <property type="protein sequence ID" value="OQV24412.1"/>
    <property type="molecule type" value="Genomic_DNA"/>
</dbReference>
<feature type="signal peptide" evidence="9">
    <location>
        <begin position="1"/>
        <end position="32"/>
    </location>
</feature>
<feature type="transmembrane region" description="Helical" evidence="8">
    <location>
        <begin position="503"/>
        <end position="531"/>
    </location>
</feature>
<accession>A0A1W0XAR6</accession>
<sequence length="950" mass="104508">MGAFYSGRISLLALTGAIVVVMMGSGICDATAADAGGRGGSNGTESAASPAAAVLSPGIPVDYTPYVSDTVYSNNATVRKFDAKGMLPLYVVTDLFMNLVGSDLKKDIPADLIPAEDGNIGDVYAYSKQWMAFERGVVICAGVGVGLAILVPLVGLLFCCCRCCGKCGANAKKTDRNSDPCQCGTLTVAFVLLCLILTFGVVCAFVTNEYMRTNVRKVNSTYADTTQDLQAYLRDSKSHASHILVRNFDELKDHIKESLNDTEVTSERLFDSGVDFVGADHLFAFGDRLARADKGITSLDASFTRLRSLEQTLRSNVTTIRGWLDQILQECSTERGQPFSGLCTEISHARQNLALAIDFSDLALSSALGELERRISPSVVTQVREARLKLSSVRADLNKELRNASGLVMGKLEEARTQMRGIELKIREQANDARLQLSKLDLSPYFDYVYQYNNYVWYGKLSLCVLILLILVIFILATLFGVCGSRIGSLYEDPFCNKGKGACLMMCGVGLVFVFYFFVAIAVTALFVVGINLQLLGCDSVSNPTASNHLKVLGIVLHQYGVIESDLKDVPQILQKCHNNEGIYNVFALDSTYHVRGVMEKRLADMDVLPAVGHIVNDATRRIKSTKFLSELDRAALLDLANAPWINNISLESMKQQLAPSEVLKGNLEAIINGTFTVEPMLKALAADKVGITFVIRRELTRLEQDLIPLIDAEKKNALTIVNDLSVLLVERNPSDDIRSFVNETDIAEARFHQNSEPIIRTIANDTLDNVERYVSQYMNYSLYEMMNSVGRCGPASAAINSTIDAICLEVMRPFNGYWLSIGWFLIILLPGLLIGIALAWHYRLPESFRSGSSDSSDYETQMEIDTIPLAHRQARKRVHPTATTLDNSAYDSRARQSKATQWAFHNAFKHQTPNGYYPVRKASGGPSAPMGDESIYTRPPSYYYPGSNS</sequence>
<reference evidence="11" key="1">
    <citation type="submission" date="2017-01" db="EMBL/GenBank/DDBJ databases">
        <title>Comparative genomics of anhydrobiosis in the tardigrade Hypsibius dujardini.</title>
        <authorList>
            <person name="Yoshida Y."/>
            <person name="Koutsovoulos G."/>
            <person name="Laetsch D."/>
            <person name="Stevens L."/>
            <person name="Kumar S."/>
            <person name="Horikawa D."/>
            <person name="Ishino K."/>
            <person name="Komine S."/>
            <person name="Tomita M."/>
            <person name="Blaxter M."/>
            <person name="Arakawa K."/>
        </authorList>
    </citation>
    <scope>NUCLEOTIDE SEQUENCE [LARGE SCALE GENOMIC DNA]</scope>
    <source>
        <strain evidence="11">Z151</strain>
    </source>
</reference>
<evidence type="ECO:0000256" key="5">
    <source>
        <dbReference type="ARBA" id="ARBA00023136"/>
    </source>
</evidence>
<keyword evidence="9" id="KW-0732">Signal</keyword>
<dbReference type="InterPro" id="IPR008795">
    <property type="entry name" value="Prominin"/>
</dbReference>
<protein>
    <recommendedName>
        <fullName evidence="12">Prominin-like protein</fullName>
    </recommendedName>
</protein>
<evidence type="ECO:0000256" key="7">
    <source>
        <dbReference type="SAM" id="MobiDB-lite"/>
    </source>
</evidence>
<evidence type="ECO:0000256" key="6">
    <source>
        <dbReference type="ARBA" id="ARBA00023180"/>
    </source>
</evidence>
<evidence type="ECO:0000256" key="4">
    <source>
        <dbReference type="ARBA" id="ARBA00022989"/>
    </source>
</evidence>
<organism evidence="10 11">
    <name type="scientific">Hypsibius exemplaris</name>
    <name type="common">Freshwater tardigrade</name>
    <dbReference type="NCBI Taxonomy" id="2072580"/>
    <lineage>
        <taxon>Eukaryota</taxon>
        <taxon>Metazoa</taxon>
        <taxon>Ecdysozoa</taxon>
        <taxon>Tardigrada</taxon>
        <taxon>Eutardigrada</taxon>
        <taxon>Parachela</taxon>
        <taxon>Hypsibioidea</taxon>
        <taxon>Hypsibiidae</taxon>
        <taxon>Hypsibius</taxon>
    </lineage>
</organism>
<proteinExistence type="inferred from homology"/>
<keyword evidence="11" id="KW-1185">Reference proteome</keyword>